<protein>
    <submittedName>
        <fullName evidence="6">TetR family transcriptional regulator</fullName>
    </submittedName>
</protein>
<dbReference type="PANTHER" id="PTHR47506:SF1">
    <property type="entry name" value="HTH-TYPE TRANSCRIPTIONAL REGULATOR YJDC"/>
    <property type="match status" value="1"/>
</dbReference>
<keyword evidence="3" id="KW-0804">Transcription</keyword>
<dbReference type="InterPro" id="IPR009057">
    <property type="entry name" value="Homeodomain-like_sf"/>
</dbReference>
<dbReference type="SUPFAM" id="SSF48498">
    <property type="entry name" value="Tetracyclin repressor-like, C-terminal domain"/>
    <property type="match status" value="1"/>
</dbReference>
<reference evidence="6" key="1">
    <citation type="journal article" date="2015" name="Proc. Natl. Acad. Sci. U.S.A.">
        <title>Bacterial clade with the ribosomal RNA operon on a small plasmid rather than the chromosome.</title>
        <authorList>
            <person name="Anda M."/>
            <person name="Ohtsubo Y."/>
            <person name="Okubo T."/>
            <person name="Sugawara M."/>
            <person name="Nagata Y."/>
            <person name="Tsuda M."/>
            <person name="Minamisawa K."/>
            <person name="Mitsui H."/>
        </authorList>
    </citation>
    <scope>NUCLEOTIDE SEQUENCE</scope>
    <source>
        <strain evidence="6">DSM 21988</strain>
    </source>
</reference>
<dbReference type="InterPro" id="IPR036271">
    <property type="entry name" value="Tet_transcr_reg_TetR-rel_C_sf"/>
</dbReference>
<evidence type="ECO:0000256" key="3">
    <source>
        <dbReference type="ARBA" id="ARBA00023163"/>
    </source>
</evidence>
<dbReference type="Pfam" id="PF00440">
    <property type="entry name" value="TetR_N"/>
    <property type="match status" value="1"/>
</dbReference>
<feature type="DNA-binding region" description="H-T-H motif" evidence="4">
    <location>
        <begin position="25"/>
        <end position="44"/>
    </location>
</feature>
<dbReference type="PANTHER" id="PTHR47506">
    <property type="entry name" value="TRANSCRIPTIONAL REGULATORY PROTEIN"/>
    <property type="match status" value="1"/>
</dbReference>
<name>A0A0P0YX16_9HYPH</name>
<evidence type="ECO:0000256" key="4">
    <source>
        <dbReference type="PROSITE-ProRule" id="PRU00335"/>
    </source>
</evidence>
<dbReference type="EMBL" id="LC066371">
    <property type="protein sequence ID" value="BAT26098.1"/>
    <property type="molecule type" value="Genomic_DNA"/>
</dbReference>
<keyword evidence="2 4" id="KW-0238">DNA-binding</keyword>
<dbReference type="Gene3D" id="1.10.357.10">
    <property type="entry name" value="Tetracycline Repressor, domain 2"/>
    <property type="match status" value="1"/>
</dbReference>
<sequence length="186" mass="20362">MKVAKEDIVAAARELFREKGYVGASMQDLATRVGLKKASLYMRFPNKEALVPEVLDLTFRETVNGQGVDAEEWNVAYEAMIRVIADNLLDRKRCVGLHLAYGVGDATPVAKEAVRHFFQSLRDRLSEILEKAMSPGTAAVVAADALIRLEGATLLTAVFDDTDAMERVVRTIIADAMEAARRGAGH</sequence>
<feature type="domain" description="HTH tetR-type" evidence="5">
    <location>
        <begin position="2"/>
        <end position="62"/>
    </location>
</feature>
<dbReference type="PRINTS" id="PR00455">
    <property type="entry name" value="HTHTETR"/>
</dbReference>
<evidence type="ECO:0000256" key="1">
    <source>
        <dbReference type="ARBA" id="ARBA00023015"/>
    </source>
</evidence>
<evidence type="ECO:0000313" key="6">
    <source>
        <dbReference type="EMBL" id="BAT26098.1"/>
    </source>
</evidence>
<accession>A0A0P0YX16</accession>
<evidence type="ECO:0000259" key="5">
    <source>
        <dbReference type="PROSITE" id="PS50977"/>
    </source>
</evidence>
<dbReference type="InterPro" id="IPR001647">
    <property type="entry name" value="HTH_TetR"/>
</dbReference>
<dbReference type="GO" id="GO:0003677">
    <property type="term" value="F:DNA binding"/>
    <property type="evidence" value="ECO:0007669"/>
    <property type="project" value="UniProtKB-UniRule"/>
</dbReference>
<dbReference type="PROSITE" id="PS50977">
    <property type="entry name" value="HTH_TETR_2"/>
    <property type="match status" value="1"/>
</dbReference>
<dbReference type="SUPFAM" id="SSF46689">
    <property type="entry name" value="Homeodomain-like"/>
    <property type="match status" value="1"/>
</dbReference>
<proteinExistence type="predicted"/>
<dbReference type="RefSeq" id="WP_060602902.1">
    <property type="nucleotide sequence ID" value="NZ_BBWQ01000009.1"/>
</dbReference>
<dbReference type="AlphaFoldDB" id="A0A0P0YX16"/>
<organism evidence="6">
    <name type="scientific">Aureimonas altamirensis</name>
    <dbReference type="NCBI Taxonomy" id="370622"/>
    <lineage>
        <taxon>Bacteria</taxon>
        <taxon>Pseudomonadati</taxon>
        <taxon>Pseudomonadota</taxon>
        <taxon>Alphaproteobacteria</taxon>
        <taxon>Hyphomicrobiales</taxon>
        <taxon>Aurantimonadaceae</taxon>
        <taxon>Aureimonas</taxon>
    </lineage>
</organism>
<evidence type="ECO:0000256" key="2">
    <source>
        <dbReference type="ARBA" id="ARBA00023125"/>
    </source>
</evidence>
<keyword evidence="1" id="KW-0805">Transcription regulation</keyword>